<dbReference type="EMBL" id="CYYC01000027">
    <property type="protein sequence ID" value="CUN09013.1"/>
    <property type="molecule type" value="Genomic_DNA"/>
</dbReference>
<protein>
    <submittedName>
        <fullName evidence="1">Uncharacterized protein</fullName>
    </submittedName>
</protein>
<gene>
    <name evidence="1" type="ORF">ERS852578_02115</name>
</gene>
<dbReference type="GeneID" id="75049934"/>
<name>A0A173U1R8_9FIRM</name>
<reference evidence="1 2" key="1">
    <citation type="submission" date="2015-09" db="EMBL/GenBank/DDBJ databases">
        <authorList>
            <consortium name="Pathogen Informatics"/>
        </authorList>
    </citation>
    <scope>NUCLEOTIDE SEQUENCE [LARGE SCALE GENOMIC DNA]</scope>
    <source>
        <strain evidence="1 2">2789STDY5834966</strain>
    </source>
</reference>
<sequence length="146" mass="17134">MKEENIKGEYQRKVDKSLIPTCNIMGVNIAAINMNWLLKYLDANLSDTNTKFIWNAMIRGKYKIRQEQVRFLQEMPSEENLWKAVIAFQEYPFKTATGLPFRYKLKVGKNGEYNRELLIDRREKSKSLAWSSVVLAFENSKINVFS</sequence>
<dbReference type="Proteomes" id="UP000095390">
    <property type="component" value="Unassembled WGS sequence"/>
</dbReference>
<organism evidence="1 2">
    <name type="scientific">Anaerobutyricum hallii</name>
    <dbReference type="NCBI Taxonomy" id="39488"/>
    <lineage>
        <taxon>Bacteria</taxon>
        <taxon>Bacillati</taxon>
        <taxon>Bacillota</taxon>
        <taxon>Clostridia</taxon>
        <taxon>Lachnospirales</taxon>
        <taxon>Lachnospiraceae</taxon>
        <taxon>Anaerobutyricum</taxon>
    </lineage>
</organism>
<accession>A0A173U1R8</accession>
<dbReference type="RefSeq" id="WP_005351004.1">
    <property type="nucleotide sequence ID" value="NZ_CP073280.1"/>
</dbReference>
<evidence type="ECO:0000313" key="2">
    <source>
        <dbReference type="Proteomes" id="UP000095390"/>
    </source>
</evidence>
<dbReference type="AlphaFoldDB" id="A0A173U1R8"/>
<evidence type="ECO:0000313" key="1">
    <source>
        <dbReference type="EMBL" id="CUN09013.1"/>
    </source>
</evidence>
<proteinExistence type="predicted"/>